<dbReference type="EMBL" id="CAJNOK010008786">
    <property type="protein sequence ID" value="CAF1072783.1"/>
    <property type="molecule type" value="Genomic_DNA"/>
</dbReference>
<evidence type="ECO:0000313" key="6">
    <source>
        <dbReference type="Proteomes" id="UP000663829"/>
    </source>
</evidence>
<protein>
    <submittedName>
        <fullName evidence="3">Uncharacterized protein</fullName>
    </submittedName>
</protein>
<name>A0A814Q169_9BILA</name>
<evidence type="ECO:0000313" key="4">
    <source>
        <dbReference type="EMBL" id="CAF3836856.1"/>
    </source>
</evidence>
<dbReference type="EMBL" id="CAJNOQ010005850">
    <property type="protein sequence ID" value="CAF1113870.1"/>
    <property type="molecule type" value="Genomic_DNA"/>
</dbReference>
<feature type="compositionally biased region" description="Basic residues" evidence="1">
    <location>
        <begin position="48"/>
        <end position="66"/>
    </location>
</feature>
<organism evidence="3 6">
    <name type="scientific">Didymodactylos carnosus</name>
    <dbReference type="NCBI Taxonomy" id="1234261"/>
    <lineage>
        <taxon>Eukaryota</taxon>
        <taxon>Metazoa</taxon>
        <taxon>Spiralia</taxon>
        <taxon>Gnathifera</taxon>
        <taxon>Rotifera</taxon>
        <taxon>Eurotatoria</taxon>
        <taxon>Bdelloidea</taxon>
        <taxon>Philodinida</taxon>
        <taxon>Philodinidae</taxon>
        <taxon>Didymodactylos</taxon>
    </lineage>
</organism>
<proteinExistence type="predicted"/>
<feature type="region of interest" description="Disordered" evidence="1">
    <location>
        <begin position="43"/>
        <end position="85"/>
    </location>
</feature>
<dbReference type="EMBL" id="CAJOBA010008801">
    <property type="protein sequence ID" value="CAF3836856.1"/>
    <property type="molecule type" value="Genomic_DNA"/>
</dbReference>
<dbReference type="Proteomes" id="UP000681722">
    <property type="component" value="Unassembled WGS sequence"/>
</dbReference>
<gene>
    <name evidence="3" type="ORF">GPM918_LOCUS19362</name>
    <name evidence="2" type="ORF">OVA965_LOCUS17976</name>
    <name evidence="5" type="ORF">SRO942_LOCUS19359</name>
    <name evidence="4" type="ORF">TMI583_LOCUS17987</name>
</gene>
<dbReference type="Proteomes" id="UP000682733">
    <property type="component" value="Unassembled WGS sequence"/>
</dbReference>
<reference evidence="3" key="1">
    <citation type="submission" date="2021-02" db="EMBL/GenBank/DDBJ databases">
        <authorList>
            <person name="Nowell W R."/>
        </authorList>
    </citation>
    <scope>NUCLEOTIDE SEQUENCE</scope>
</reference>
<sequence length="85" mass="9546">MISYHSAQTEWNAIKKDDDVVQEKIEEYLEIYNRSGAAGLALEEAAPKRKKTTKTTTKSKKKRKHSSSSDNDDEAVTAKEIVTTT</sequence>
<keyword evidence="6" id="KW-1185">Reference proteome</keyword>
<dbReference type="Proteomes" id="UP000663829">
    <property type="component" value="Unassembled WGS sequence"/>
</dbReference>
<dbReference type="EMBL" id="CAJOBC010005850">
    <property type="protein sequence ID" value="CAF3877982.1"/>
    <property type="molecule type" value="Genomic_DNA"/>
</dbReference>
<evidence type="ECO:0000256" key="1">
    <source>
        <dbReference type="SAM" id="MobiDB-lite"/>
    </source>
</evidence>
<comment type="caution">
    <text evidence="3">The sequence shown here is derived from an EMBL/GenBank/DDBJ whole genome shotgun (WGS) entry which is preliminary data.</text>
</comment>
<evidence type="ECO:0000313" key="5">
    <source>
        <dbReference type="EMBL" id="CAF3877982.1"/>
    </source>
</evidence>
<dbReference type="AlphaFoldDB" id="A0A814Q169"/>
<evidence type="ECO:0000313" key="2">
    <source>
        <dbReference type="EMBL" id="CAF1072783.1"/>
    </source>
</evidence>
<accession>A0A814Q169</accession>
<dbReference type="Proteomes" id="UP000677228">
    <property type="component" value="Unassembled WGS sequence"/>
</dbReference>
<evidence type="ECO:0000313" key="3">
    <source>
        <dbReference type="EMBL" id="CAF1113870.1"/>
    </source>
</evidence>